<evidence type="ECO:0000313" key="2">
    <source>
        <dbReference type="EMBL" id="KAL1588387.1"/>
    </source>
</evidence>
<dbReference type="EMBL" id="JAAQHG020000007">
    <property type="protein sequence ID" value="KAL1588387.1"/>
    <property type="molecule type" value="Genomic_DNA"/>
</dbReference>
<sequence length="327" mass="35326">MDDLSHLEYLPSTPELNSVYPNTPSRLDEQPATAIYLSSSSSDTDFDDNNNTQSLGYHKAQHHNNITLSPAIHHGLPMRPLSPGARPQPYLPYTTSKLPTTLSRRTMSPTPPKPAIKVLLVLTPNPASAHEHALFASLGAQFAKDFSPSSSKWTCVSLYAHFRAWADEHASAGTDTGTGTGTGVDIGSIHPLALRARLESETEVPWQLALPVLQELIDAEVAKGARKFVVVGLSGMKWDGAANFGETIADPNGILIFLPADASDKRVPFAYKDRTVKIKPTGPEDTYSALLAALYARAFPAREEEVEVIDLVGESDADTALDDEDAI</sequence>
<reference evidence="2 3" key="1">
    <citation type="journal article" date="2020" name="Microbiol. Resour. Announc.">
        <title>Draft Genome Sequence of a Cladosporium Species Isolated from the Mesophotic Ascidian Didemnum maculosum.</title>
        <authorList>
            <person name="Gioti A."/>
            <person name="Siaperas R."/>
            <person name="Nikolaivits E."/>
            <person name="Le Goff G."/>
            <person name="Ouazzani J."/>
            <person name="Kotoulas G."/>
            <person name="Topakas E."/>
        </authorList>
    </citation>
    <scope>NUCLEOTIDE SEQUENCE [LARGE SCALE GENOMIC DNA]</scope>
    <source>
        <strain evidence="2 3">TM138-S3</strain>
    </source>
</reference>
<dbReference type="AlphaFoldDB" id="A0AB34KTV0"/>
<evidence type="ECO:0000256" key="1">
    <source>
        <dbReference type="SAM" id="MobiDB-lite"/>
    </source>
</evidence>
<dbReference type="GeneID" id="96004468"/>
<feature type="compositionally biased region" description="Polar residues" evidence="1">
    <location>
        <begin position="14"/>
        <end position="25"/>
    </location>
</feature>
<protein>
    <submittedName>
        <fullName evidence="2">Uncharacterized protein</fullName>
    </submittedName>
</protein>
<feature type="region of interest" description="Disordered" evidence="1">
    <location>
        <begin position="1"/>
        <end position="27"/>
    </location>
</feature>
<comment type="caution">
    <text evidence="2">The sequence shown here is derived from an EMBL/GenBank/DDBJ whole genome shotgun (WGS) entry which is preliminary data.</text>
</comment>
<dbReference type="Proteomes" id="UP000803884">
    <property type="component" value="Unassembled WGS sequence"/>
</dbReference>
<keyword evidence="3" id="KW-1185">Reference proteome</keyword>
<dbReference type="RefSeq" id="XP_069231492.1">
    <property type="nucleotide sequence ID" value="XM_069371630.1"/>
</dbReference>
<proteinExistence type="predicted"/>
<name>A0AB34KTV0_9PEZI</name>
<evidence type="ECO:0000313" key="3">
    <source>
        <dbReference type="Proteomes" id="UP000803884"/>
    </source>
</evidence>
<organism evidence="2 3">
    <name type="scientific">Cladosporium halotolerans</name>
    <dbReference type="NCBI Taxonomy" id="1052096"/>
    <lineage>
        <taxon>Eukaryota</taxon>
        <taxon>Fungi</taxon>
        <taxon>Dikarya</taxon>
        <taxon>Ascomycota</taxon>
        <taxon>Pezizomycotina</taxon>
        <taxon>Dothideomycetes</taxon>
        <taxon>Dothideomycetidae</taxon>
        <taxon>Cladosporiales</taxon>
        <taxon>Cladosporiaceae</taxon>
        <taxon>Cladosporium</taxon>
    </lineage>
</organism>
<gene>
    <name evidence="2" type="ORF">WHR41_03024</name>
</gene>
<accession>A0AB34KTV0</accession>